<sequence>MDISTEDYEVKNNIISFKGLLLSLLATIGILVVQEVVSMFTGVRYLDSYFFIGWGVFPFVASVVYSKFATGKENFTIIILIAFLNFLLPYVFYYFADALMFSIESQVSYYETLSAVPIYSYIAILFYYDTLIIAGLEITDITLLIFNLIGFCFYIHFTRREVYKVKYSKIENCKHIIEKMGNKMRLDMEDNDKVKI</sequence>
<evidence type="ECO:0000313" key="3">
    <source>
        <dbReference type="Proteomes" id="UP000736583"/>
    </source>
</evidence>
<feature type="transmembrane region" description="Helical" evidence="1">
    <location>
        <begin position="20"/>
        <end position="37"/>
    </location>
</feature>
<feature type="transmembrane region" description="Helical" evidence="1">
    <location>
        <begin position="75"/>
        <end position="95"/>
    </location>
</feature>
<evidence type="ECO:0000313" key="2">
    <source>
        <dbReference type="EMBL" id="MBU5591922.1"/>
    </source>
</evidence>
<keyword evidence="3" id="KW-1185">Reference proteome</keyword>
<protein>
    <recommendedName>
        <fullName evidence="4">Multipass membrane protein</fullName>
    </recommendedName>
</protein>
<organism evidence="2 3">
    <name type="scientific">Clostridium simiarum</name>
    <dbReference type="NCBI Taxonomy" id="2841506"/>
    <lineage>
        <taxon>Bacteria</taxon>
        <taxon>Bacillati</taxon>
        <taxon>Bacillota</taxon>
        <taxon>Clostridia</taxon>
        <taxon>Eubacteriales</taxon>
        <taxon>Clostridiaceae</taxon>
        <taxon>Clostridium</taxon>
    </lineage>
</organism>
<gene>
    <name evidence="2" type="ORF">KQI89_09095</name>
</gene>
<dbReference type="EMBL" id="JAHLQL010000002">
    <property type="protein sequence ID" value="MBU5591922.1"/>
    <property type="molecule type" value="Genomic_DNA"/>
</dbReference>
<reference evidence="2 3" key="1">
    <citation type="submission" date="2021-06" db="EMBL/GenBank/DDBJ databases">
        <authorList>
            <person name="Sun Q."/>
            <person name="Li D."/>
        </authorList>
    </citation>
    <scope>NUCLEOTIDE SEQUENCE [LARGE SCALE GENOMIC DNA]</scope>
    <source>
        <strain evidence="2 3">MSJ-4</strain>
    </source>
</reference>
<keyword evidence="1" id="KW-1133">Transmembrane helix</keyword>
<accession>A0ABS6F2Y7</accession>
<keyword evidence="1" id="KW-0472">Membrane</keyword>
<feature type="transmembrane region" description="Helical" evidence="1">
    <location>
        <begin position="134"/>
        <end position="157"/>
    </location>
</feature>
<keyword evidence="1" id="KW-0812">Transmembrane</keyword>
<name>A0ABS6F2Y7_9CLOT</name>
<feature type="transmembrane region" description="Helical" evidence="1">
    <location>
        <begin position="49"/>
        <end position="69"/>
    </location>
</feature>
<evidence type="ECO:0000256" key="1">
    <source>
        <dbReference type="SAM" id="Phobius"/>
    </source>
</evidence>
<dbReference type="Proteomes" id="UP000736583">
    <property type="component" value="Unassembled WGS sequence"/>
</dbReference>
<comment type="caution">
    <text evidence="2">The sequence shown here is derived from an EMBL/GenBank/DDBJ whole genome shotgun (WGS) entry which is preliminary data.</text>
</comment>
<dbReference type="RefSeq" id="WP_216456836.1">
    <property type="nucleotide sequence ID" value="NZ_JAHLQL010000002.1"/>
</dbReference>
<feature type="transmembrane region" description="Helical" evidence="1">
    <location>
        <begin position="107"/>
        <end position="128"/>
    </location>
</feature>
<proteinExistence type="predicted"/>
<evidence type="ECO:0008006" key="4">
    <source>
        <dbReference type="Google" id="ProtNLM"/>
    </source>
</evidence>